<evidence type="ECO:0000313" key="5">
    <source>
        <dbReference type="Proteomes" id="UP000272481"/>
    </source>
</evidence>
<accession>A0ABX9Z9I4</accession>
<reference evidence="4 5" key="1">
    <citation type="submission" date="2018-12" db="EMBL/GenBank/DDBJ databases">
        <title>Comparitive functional genomics of dry heat resistant strains isolated from the viking spacecraft.</title>
        <authorList>
            <person name="Seuylemezian A."/>
            <person name="Vaishampayan P."/>
        </authorList>
    </citation>
    <scope>NUCLEOTIDE SEQUENCE [LARGE SCALE GENOMIC DNA]</scope>
    <source>
        <strain evidence="4 5">M6-11</strain>
    </source>
</reference>
<evidence type="ECO:0000259" key="3">
    <source>
        <dbReference type="PROSITE" id="PS50943"/>
    </source>
</evidence>
<dbReference type="Pfam" id="PF13413">
    <property type="entry name" value="HTH_25"/>
    <property type="match status" value="1"/>
</dbReference>
<dbReference type="EMBL" id="RWGW01000028">
    <property type="protein sequence ID" value="RSK24408.1"/>
    <property type="molecule type" value="Genomic_DNA"/>
</dbReference>
<comment type="caution">
    <text evidence="4">The sequence shown here is derived from an EMBL/GenBank/DDBJ whole genome shotgun (WGS) entry which is preliminary data.</text>
</comment>
<dbReference type="PANTHER" id="PTHR34475">
    <property type="match status" value="1"/>
</dbReference>
<gene>
    <name evidence="4" type="ORF">EJA12_14080</name>
</gene>
<keyword evidence="2" id="KW-0472">Membrane</keyword>
<feature type="compositionally biased region" description="Acidic residues" evidence="1">
    <location>
        <begin position="228"/>
        <end position="238"/>
    </location>
</feature>
<dbReference type="SUPFAM" id="SSF47413">
    <property type="entry name" value="lambda repressor-like DNA-binding domains"/>
    <property type="match status" value="1"/>
</dbReference>
<dbReference type="Proteomes" id="UP000272481">
    <property type="component" value="Unassembled WGS sequence"/>
</dbReference>
<evidence type="ECO:0000256" key="1">
    <source>
        <dbReference type="SAM" id="MobiDB-lite"/>
    </source>
</evidence>
<dbReference type="PANTHER" id="PTHR34475:SF1">
    <property type="entry name" value="CYTOSKELETON PROTEIN RODZ"/>
    <property type="match status" value="1"/>
</dbReference>
<feature type="transmembrane region" description="Helical" evidence="2">
    <location>
        <begin position="153"/>
        <end position="173"/>
    </location>
</feature>
<protein>
    <submittedName>
        <fullName evidence="4">Helix-turn-helix domain-containing protein</fullName>
    </submittedName>
</protein>
<dbReference type="CDD" id="cd00093">
    <property type="entry name" value="HTH_XRE"/>
    <property type="match status" value="1"/>
</dbReference>
<sequence length="345" mass="37927">MTSTTSSKSAVMKMKKSLTRYWKKTTGCRAGAGWISDSIFDRKVFWLSELGARLKQARMEKGYSLEDLQEITKIQKRYLAAIEEGKFGIMPGTFYVRAFIKQYAEAVGLEADEMLAMYKAEAPEPLVTEGSPGMSAPVMRRTSMRRAGKAAEMMPKIILALFIVMAVGIVWFLKANQAADTDPAEEVNETESTVQVEQIGPEDAEKAAPAEDDESSGKDESAGKSDASEEEEESEEPEAALAVDRSEGENTFYNLTGTDKASITLTGKGRSWVSVTDNSGKQYLSKSLEDGQKETIEAEGIQWLRFRIGYVPGVEISVNGNQLEYAIPGSERVTQNIIIQFGTAQ</sequence>
<dbReference type="Gene3D" id="1.10.260.40">
    <property type="entry name" value="lambda repressor-like DNA-binding domains"/>
    <property type="match status" value="1"/>
</dbReference>
<keyword evidence="2" id="KW-1133">Transmembrane helix</keyword>
<feature type="domain" description="HTH cro/C1-type" evidence="3">
    <location>
        <begin position="54"/>
        <end position="86"/>
    </location>
</feature>
<name>A0ABX9Z9I4_9BACL</name>
<dbReference type="InterPro" id="IPR001387">
    <property type="entry name" value="Cro/C1-type_HTH"/>
</dbReference>
<evidence type="ECO:0000313" key="4">
    <source>
        <dbReference type="EMBL" id="RSK24408.1"/>
    </source>
</evidence>
<keyword evidence="5" id="KW-1185">Reference proteome</keyword>
<dbReference type="Pfam" id="PF13464">
    <property type="entry name" value="RodZ_C"/>
    <property type="match status" value="1"/>
</dbReference>
<evidence type="ECO:0000256" key="2">
    <source>
        <dbReference type="SAM" id="Phobius"/>
    </source>
</evidence>
<dbReference type="InterPro" id="IPR010982">
    <property type="entry name" value="Lambda_DNA-bd_dom_sf"/>
</dbReference>
<proteinExistence type="predicted"/>
<dbReference type="InterPro" id="IPR050400">
    <property type="entry name" value="Bact_Cytoskel_RodZ"/>
</dbReference>
<feature type="region of interest" description="Disordered" evidence="1">
    <location>
        <begin position="182"/>
        <end position="254"/>
    </location>
</feature>
<feature type="compositionally biased region" description="Basic and acidic residues" evidence="1">
    <location>
        <begin position="203"/>
        <end position="227"/>
    </location>
</feature>
<dbReference type="SMART" id="SM00530">
    <property type="entry name" value="HTH_XRE"/>
    <property type="match status" value="1"/>
</dbReference>
<organism evidence="4 5">
    <name type="scientific">Bhargavaea beijingensis</name>
    <dbReference type="NCBI Taxonomy" id="426756"/>
    <lineage>
        <taxon>Bacteria</taxon>
        <taxon>Bacillati</taxon>
        <taxon>Bacillota</taxon>
        <taxon>Bacilli</taxon>
        <taxon>Bacillales</taxon>
        <taxon>Caryophanaceae</taxon>
        <taxon>Bhargavaea</taxon>
    </lineage>
</organism>
<dbReference type="PROSITE" id="PS50943">
    <property type="entry name" value="HTH_CROC1"/>
    <property type="match status" value="1"/>
</dbReference>
<keyword evidence="2" id="KW-0812">Transmembrane</keyword>
<dbReference type="InterPro" id="IPR025194">
    <property type="entry name" value="RodZ-like_C"/>
</dbReference>